<feature type="compositionally biased region" description="Polar residues" evidence="1">
    <location>
        <begin position="140"/>
        <end position="150"/>
    </location>
</feature>
<dbReference type="STRING" id="1296100.A0A1B9FYP0"/>
<sequence>MLTFHSYHFQPDTLTQIRECQSNNRDFAPAPSDTVQSHPPSSASSSPGRIRTHRSFQHHRQSSTSGTPLPLSLRHRIRPQAQAQAQGTSSSPPSTTSSPNQNHPATFLPYPLLSIDPTSLRMSRPTSSSATSRPTHIPLPNNNFTPTGTPLATPPIGTAASPASPRHSFLGFMRTRGRANTLNASQAPAVPPSPSLDRSRNASSREGSAGPHMSRETTTGAATGGSVTRSISTPLSGGGLNISTNTNANVNTNGNGGE</sequence>
<reference evidence="3" key="2">
    <citation type="submission" date="2013-07" db="EMBL/GenBank/DDBJ databases">
        <authorList>
            <consortium name="The Broad Institute Genome Sequencing Platform"/>
            <person name="Cuomo C."/>
            <person name="Litvintseva A."/>
            <person name="Chen Y."/>
            <person name="Heitman J."/>
            <person name="Sun S."/>
            <person name="Springer D."/>
            <person name="Dromer F."/>
            <person name="Young S.K."/>
            <person name="Zeng Q."/>
            <person name="Gargeya S."/>
            <person name="Fitzgerald M."/>
            <person name="Abouelleil A."/>
            <person name="Alvarado L."/>
            <person name="Berlin A.M."/>
            <person name="Chapman S.B."/>
            <person name="Dewar J."/>
            <person name="Goldberg J."/>
            <person name="Griggs A."/>
            <person name="Gujja S."/>
            <person name="Hansen M."/>
            <person name="Howarth C."/>
            <person name="Imamovic A."/>
            <person name="Larimer J."/>
            <person name="McCowan C."/>
            <person name="Murphy C."/>
            <person name="Pearson M."/>
            <person name="Priest M."/>
            <person name="Roberts A."/>
            <person name="Saif S."/>
            <person name="Shea T."/>
            <person name="Sykes S."/>
            <person name="Wortman J."/>
            <person name="Nusbaum C."/>
            <person name="Birren B."/>
        </authorList>
    </citation>
    <scope>NUCLEOTIDE SEQUENCE</scope>
    <source>
        <strain evidence="3">CBS 10118</strain>
    </source>
</reference>
<evidence type="ECO:0000313" key="2">
    <source>
        <dbReference type="EMBL" id="OCF23870.1"/>
    </source>
</evidence>
<dbReference type="OrthoDB" id="10588123at2759"/>
<evidence type="ECO:0000313" key="3">
    <source>
        <dbReference type="EMBL" id="WVW85367.1"/>
    </source>
</evidence>
<feature type="region of interest" description="Disordered" evidence="1">
    <location>
        <begin position="183"/>
        <end position="258"/>
    </location>
</feature>
<accession>A0A1B9FYP0</accession>
<dbReference type="AlphaFoldDB" id="A0A1B9FYP0"/>
<feature type="compositionally biased region" description="Polar residues" evidence="1">
    <location>
        <begin position="226"/>
        <end position="235"/>
    </location>
</feature>
<feature type="region of interest" description="Disordered" evidence="1">
    <location>
        <begin position="24"/>
        <end position="168"/>
    </location>
</feature>
<dbReference type="EMBL" id="CP144546">
    <property type="protein sequence ID" value="WVW85367.1"/>
    <property type="molecule type" value="Genomic_DNA"/>
</dbReference>
<keyword evidence="4" id="KW-1185">Reference proteome</keyword>
<feature type="compositionally biased region" description="Low complexity" evidence="1">
    <location>
        <begin position="123"/>
        <end position="135"/>
    </location>
</feature>
<reference evidence="3" key="4">
    <citation type="submission" date="2024-02" db="EMBL/GenBank/DDBJ databases">
        <title>Comparative genomics of Cryptococcus and Kwoniella reveals pathogenesis evolution and contrasting modes of karyotype evolution via chromosome fusion or intercentromeric recombination.</title>
        <authorList>
            <person name="Coelho M.A."/>
            <person name="David-Palma M."/>
            <person name="Shea T."/>
            <person name="Bowers K."/>
            <person name="McGinley-Smith S."/>
            <person name="Mohammad A.W."/>
            <person name="Gnirke A."/>
            <person name="Yurkov A.M."/>
            <person name="Nowrousian M."/>
            <person name="Sun S."/>
            <person name="Cuomo C.A."/>
            <person name="Heitman J."/>
        </authorList>
    </citation>
    <scope>NUCLEOTIDE SEQUENCE</scope>
    <source>
        <strain evidence="3">CBS 10118</strain>
    </source>
</reference>
<dbReference type="VEuPathDB" id="FungiDB:I302_06855"/>
<gene>
    <name evidence="2" type="ORF">I302_06855</name>
    <name evidence="3" type="ORF">I302_107405</name>
</gene>
<feature type="compositionally biased region" description="Low complexity" evidence="1">
    <location>
        <begin position="244"/>
        <end position="258"/>
    </location>
</feature>
<feature type="compositionally biased region" description="Low complexity" evidence="1">
    <location>
        <begin position="62"/>
        <end position="72"/>
    </location>
</feature>
<organism evidence="2">
    <name type="scientific">Kwoniella bestiolae CBS 10118</name>
    <dbReference type="NCBI Taxonomy" id="1296100"/>
    <lineage>
        <taxon>Eukaryota</taxon>
        <taxon>Fungi</taxon>
        <taxon>Dikarya</taxon>
        <taxon>Basidiomycota</taxon>
        <taxon>Agaricomycotina</taxon>
        <taxon>Tremellomycetes</taxon>
        <taxon>Tremellales</taxon>
        <taxon>Cryptococcaceae</taxon>
        <taxon>Kwoniella</taxon>
    </lineage>
</organism>
<evidence type="ECO:0000313" key="4">
    <source>
        <dbReference type="Proteomes" id="UP000092730"/>
    </source>
</evidence>
<feature type="compositionally biased region" description="Low complexity" evidence="1">
    <location>
        <begin position="37"/>
        <end position="47"/>
    </location>
</feature>
<reference evidence="2" key="3">
    <citation type="submission" date="2014-01" db="EMBL/GenBank/DDBJ databases">
        <title>Evolution of pathogenesis and genome organization in the Tremellales.</title>
        <authorList>
            <person name="Cuomo C."/>
            <person name="Litvintseva A."/>
            <person name="Heitman J."/>
            <person name="Chen Y."/>
            <person name="Sun S."/>
            <person name="Springer D."/>
            <person name="Dromer F."/>
            <person name="Young S."/>
            <person name="Zeng Q."/>
            <person name="Chapman S."/>
            <person name="Gujja S."/>
            <person name="Saif S."/>
            <person name="Birren B."/>
        </authorList>
    </citation>
    <scope>NUCLEOTIDE SEQUENCE</scope>
    <source>
        <strain evidence="2">CBS 10118</strain>
    </source>
</reference>
<dbReference type="KEGG" id="kbi:30211254"/>
<feature type="compositionally biased region" description="Low complexity" evidence="1">
    <location>
        <begin position="79"/>
        <end position="99"/>
    </location>
</feature>
<dbReference type="EMBL" id="KI894023">
    <property type="protein sequence ID" value="OCF23870.1"/>
    <property type="molecule type" value="Genomic_DNA"/>
</dbReference>
<dbReference type="GeneID" id="30211254"/>
<name>A0A1B9FYP0_9TREE</name>
<protein>
    <submittedName>
        <fullName evidence="2">Uncharacterized protein</fullName>
    </submittedName>
</protein>
<dbReference type="Proteomes" id="UP000092730">
    <property type="component" value="Chromosome 6"/>
</dbReference>
<feature type="compositionally biased region" description="Basic residues" evidence="1">
    <location>
        <begin position="50"/>
        <end position="61"/>
    </location>
</feature>
<reference evidence="2" key="1">
    <citation type="submission" date="2013-07" db="EMBL/GenBank/DDBJ databases">
        <title>The Genome Sequence of Cryptococcus bestiolae CBS10118.</title>
        <authorList>
            <consortium name="The Broad Institute Genome Sequencing Platform"/>
            <person name="Cuomo C."/>
            <person name="Litvintseva A."/>
            <person name="Chen Y."/>
            <person name="Heitman J."/>
            <person name="Sun S."/>
            <person name="Springer D."/>
            <person name="Dromer F."/>
            <person name="Young S.K."/>
            <person name="Zeng Q."/>
            <person name="Gargeya S."/>
            <person name="Fitzgerald M."/>
            <person name="Abouelleil A."/>
            <person name="Alvarado L."/>
            <person name="Berlin A.M."/>
            <person name="Chapman S.B."/>
            <person name="Dewar J."/>
            <person name="Goldberg J."/>
            <person name="Griggs A."/>
            <person name="Gujja S."/>
            <person name="Hansen M."/>
            <person name="Howarth C."/>
            <person name="Imamovic A."/>
            <person name="Larimer J."/>
            <person name="McCowan C."/>
            <person name="Murphy C."/>
            <person name="Pearson M."/>
            <person name="Priest M."/>
            <person name="Roberts A."/>
            <person name="Saif S."/>
            <person name="Shea T."/>
            <person name="Sykes S."/>
            <person name="Wortman J."/>
            <person name="Nusbaum C."/>
            <person name="Birren B."/>
        </authorList>
    </citation>
    <scope>NUCLEOTIDE SEQUENCE [LARGE SCALE GENOMIC DNA]</scope>
    <source>
        <strain evidence="2">CBS 10118</strain>
    </source>
</reference>
<proteinExistence type="predicted"/>
<evidence type="ECO:0000256" key="1">
    <source>
        <dbReference type="SAM" id="MobiDB-lite"/>
    </source>
</evidence>
<dbReference type="RefSeq" id="XP_019044940.1">
    <property type="nucleotide sequence ID" value="XM_019193463.1"/>
</dbReference>